<dbReference type="RefSeq" id="WP_169589338.1">
    <property type="nucleotide sequence ID" value="NZ_JABBGK010000001.1"/>
</dbReference>
<dbReference type="Proteomes" id="UP000541470">
    <property type="component" value="Unassembled WGS sequence"/>
</dbReference>
<keyword evidence="3" id="KW-0804">Transcription</keyword>
<dbReference type="PROSITE" id="PS51118">
    <property type="entry name" value="HTH_HXLR"/>
    <property type="match status" value="1"/>
</dbReference>
<name>A0A7Y0AVT6_9HYPH</name>
<dbReference type="InterPro" id="IPR036390">
    <property type="entry name" value="WH_DNA-bd_sf"/>
</dbReference>
<organism evidence="5 6">
    <name type="scientific">Rhizobium terricola</name>
    <dbReference type="NCBI Taxonomy" id="2728849"/>
    <lineage>
        <taxon>Bacteria</taxon>
        <taxon>Pseudomonadati</taxon>
        <taxon>Pseudomonadota</taxon>
        <taxon>Alphaproteobacteria</taxon>
        <taxon>Hyphomicrobiales</taxon>
        <taxon>Rhizobiaceae</taxon>
        <taxon>Rhizobium/Agrobacterium group</taxon>
        <taxon>Rhizobium</taxon>
    </lineage>
</organism>
<evidence type="ECO:0000256" key="2">
    <source>
        <dbReference type="ARBA" id="ARBA00023125"/>
    </source>
</evidence>
<keyword evidence="6" id="KW-1185">Reference proteome</keyword>
<dbReference type="PANTHER" id="PTHR33204">
    <property type="entry name" value="TRANSCRIPTIONAL REGULATOR, MARR FAMILY"/>
    <property type="match status" value="1"/>
</dbReference>
<evidence type="ECO:0000256" key="3">
    <source>
        <dbReference type="ARBA" id="ARBA00023163"/>
    </source>
</evidence>
<keyword evidence="2" id="KW-0238">DNA-binding</keyword>
<protein>
    <submittedName>
        <fullName evidence="5">Helix-turn-helix transcriptional regulator</fullName>
    </submittedName>
</protein>
<reference evidence="5 6" key="1">
    <citation type="submission" date="2020-04" db="EMBL/GenBank/DDBJ databases">
        <title>Rhizobium sp. S-51 isolated from soil.</title>
        <authorList>
            <person name="Dahal R.H."/>
        </authorList>
    </citation>
    <scope>NUCLEOTIDE SEQUENCE [LARGE SCALE GENOMIC DNA]</scope>
    <source>
        <strain evidence="5 6">S-51</strain>
    </source>
</reference>
<dbReference type="PANTHER" id="PTHR33204:SF29">
    <property type="entry name" value="TRANSCRIPTIONAL REGULATOR"/>
    <property type="match status" value="1"/>
</dbReference>
<evidence type="ECO:0000259" key="4">
    <source>
        <dbReference type="PROSITE" id="PS51118"/>
    </source>
</evidence>
<dbReference type="SUPFAM" id="SSF46785">
    <property type="entry name" value="Winged helix' DNA-binding domain"/>
    <property type="match status" value="1"/>
</dbReference>
<dbReference type="Pfam" id="PF01638">
    <property type="entry name" value="HxlR"/>
    <property type="match status" value="1"/>
</dbReference>
<gene>
    <name evidence="5" type="ORF">HHL25_09285</name>
</gene>
<sequence>MSRPRAKLTNNFPGCPVESTLSLLDGKWKGVILYHLLTDKTLRFNELRRRLSAVTQRMLTKQLRELEEAGIVSRTVFPVVPPRVDYALTPLGLSLEPVIRALDAWGKTHVVCKNGTRTISMPADEGSAEGEATVRSAA</sequence>
<dbReference type="AlphaFoldDB" id="A0A7Y0AVT6"/>
<evidence type="ECO:0000256" key="1">
    <source>
        <dbReference type="ARBA" id="ARBA00023015"/>
    </source>
</evidence>
<dbReference type="EMBL" id="JABBGK010000001">
    <property type="protein sequence ID" value="NML74312.1"/>
    <property type="molecule type" value="Genomic_DNA"/>
</dbReference>
<dbReference type="InterPro" id="IPR002577">
    <property type="entry name" value="HTH_HxlR"/>
</dbReference>
<proteinExistence type="predicted"/>
<keyword evidence="1" id="KW-0805">Transcription regulation</keyword>
<accession>A0A7Y0AVT6</accession>
<feature type="domain" description="HTH hxlR-type" evidence="4">
    <location>
        <begin position="15"/>
        <end position="114"/>
    </location>
</feature>
<dbReference type="Gene3D" id="1.10.10.10">
    <property type="entry name" value="Winged helix-like DNA-binding domain superfamily/Winged helix DNA-binding domain"/>
    <property type="match status" value="1"/>
</dbReference>
<dbReference type="GO" id="GO:0003677">
    <property type="term" value="F:DNA binding"/>
    <property type="evidence" value="ECO:0007669"/>
    <property type="project" value="UniProtKB-KW"/>
</dbReference>
<dbReference type="InterPro" id="IPR036388">
    <property type="entry name" value="WH-like_DNA-bd_sf"/>
</dbReference>
<comment type="caution">
    <text evidence="5">The sequence shown here is derived from an EMBL/GenBank/DDBJ whole genome shotgun (WGS) entry which is preliminary data.</text>
</comment>
<evidence type="ECO:0000313" key="6">
    <source>
        <dbReference type="Proteomes" id="UP000541470"/>
    </source>
</evidence>
<evidence type="ECO:0000313" key="5">
    <source>
        <dbReference type="EMBL" id="NML74312.1"/>
    </source>
</evidence>